<dbReference type="KEGG" id="pcw:110222290"/>
<dbReference type="InterPro" id="IPR031364">
    <property type="entry name" value="GC_assoc_lym"/>
</dbReference>
<dbReference type="PANTHER" id="PTHR35351:SF2">
    <property type="entry name" value="GERMINAL CENTER-ASSOCIATED SIGNALING AND MOTILITY PROTEIN"/>
    <property type="match status" value="1"/>
</dbReference>
<organism evidence="2 3">
    <name type="scientific">Phascolarctos cinereus</name>
    <name type="common">Koala</name>
    <dbReference type="NCBI Taxonomy" id="38626"/>
    <lineage>
        <taxon>Eukaryota</taxon>
        <taxon>Metazoa</taxon>
        <taxon>Chordata</taxon>
        <taxon>Craniata</taxon>
        <taxon>Vertebrata</taxon>
        <taxon>Euteleostomi</taxon>
        <taxon>Mammalia</taxon>
        <taxon>Metatheria</taxon>
        <taxon>Diprotodontia</taxon>
        <taxon>Phascolarctidae</taxon>
        <taxon>Phascolarctos</taxon>
    </lineage>
</organism>
<dbReference type="InParanoid" id="A0A6P5M2V9"/>
<evidence type="ECO:0000256" key="1">
    <source>
        <dbReference type="SAM" id="MobiDB-lite"/>
    </source>
</evidence>
<feature type="compositionally biased region" description="Basic residues" evidence="1">
    <location>
        <begin position="50"/>
        <end position="59"/>
    </location>
</feature>
<proteinExistence type="predicted"/>
<reference evidence="3" key="1">
    <citation type="submission" date="2025-08" db="UniProtKB">
        <authorList>
            <consortium name="RefSeq"/>
        </authorList>
    </citation>
    <scope>IDENTIFICATION</scope>
    <source>
        <tissue evidence="3">Spleen</tissue>
    </source>
</reference>
<gene>
    <name evidence="3" type="primary">GCSAM</name>
</gene>
<feature type="region of interest" description="Disordered" evidence="1">
    <location>
        <begin position="1"/>
        <end position="80"/>
    </location>
</feature>
<dbReference type="AlphaFoldDB" id="A0A6P5M2V9"/>
<evidence type="ECO:0000313" key="3">
    <source>
        <dbReference type="RefSeq" id="XP_020862854.1"/>
    </source>
</evidence>
<protein>
    <submittedName>
        <fullName evidence="3">Germinal center-associated signaling and motility protein isoform X1</fullName>
    </submittedName>
</protein>
<evidence type="ECO:0000313" key="2">
    <source>
        <dbReference type="Proteomes" id="UP000515140"/>
    </source>
</evidence>
<dbReference type="RefSeq" id="XP_020862854.1">
    <property type="nucleotide sequence ID" value="XM_021007195.1"/>
</dbReference>
<dbReference type="GeneID" id="110222290"/>
<keyword evidence="2" id="KW-1185">Reference proteome</keyword>
<dbReference type="PANTHER" id="PTHR35351">
    <property type="entry name" value="GERMINAL CENTER-ASSOCIATED SIGNALING AND MOTILITY-LIKE PROTEIN"/>
    <property type="match status" value="1"/>
</dbReference>
<dbReference type="GO" id="GO:2000402">
    <property type="term" value="P:negative regulation of lymphocyte migration"/>
    <property type="evidence" value="ECO:0007669"/>
    <property type="project" value="TreeGrafter"/>
</dbReference>
<name>A0A6P5M2V9_PHACI</name>
<dbReference type="GO" id="GO:0050855">
    <property type="term" value="P:regulation of B cell receptor signaling pathway"/>
    <property type="evidence" value="ECO:0007669"/>
    <property type="project" value="InterPro"/>
</dbReference>
<dbReference type="CTD" id="257144"/>
<feature type="region of interest" description="Disordered" evidence="1">
    <location>
        <begin position="96"/>
        <end position="125"/>
    </location>
</feature>
<accession>A0A6P5M2V9</accession>
<dbReference type="Proteomes" id="UP000515140">
    <property type="component" value="Unplaced"/>
</dbReference>
<sequence length="175" mass="20761">MKKEVKQGAGLKNPSERMGNCLRRRRFSWPKDTQEEHRKPRTGTLEQKKFRQVIKRRKKEFHEESEEVSPSYYQESHEDHEKEPLYALITHMPQRMPSINSTEDDYENVGPKHKRTKPPAPRNETEYAVLRVPSSPQPSHSFQDEEYELIMPLPIPLQPDELKEPEYIGISKNRK</sequence>
<dbReference type="Pfam" id="PF15666">
    <property type="entry name" value="HGAL"/>
    <property type="match status" value="1"/>
</dbReference>